<evidence type="ECO:0000313" key="3">
    <source>
        <dbReference type="Proteomes" id="UP000004121"/>
    </source>
</evidence>
<dbReference type="HOGENOM" id="CLU_2918171_0_0_9"/>
<dbReference type="EMBL" id="ACKX01000229">
    <property type="protein sequence ID" value="EEJ50317.1"/>
    <property type="molecule type" value="Genomic_DNA"/>
</dbReference>
<name>C2L0Y8_9FIRM</name>
<sequence length="61" mass="6630">MYKKLYYDGFAALLSAAELLSFSSFAEELSSLFSAPDSVLCAAGSFTVSSTVYLSSFWLTH</sequence>
<keyword evidence="1" id="KW-0732">Signal</keyword>
<proteinExistence type="predicted"/>
<comment type="caution">
    <text evidence="2">The sequence shown here is derived from an EMBL/GenBank/DDBJ whole genome shotgun (WGS) entry which is preliminary data.</text>
</comment>
<dbReference type="AlphaFoldDB" id="C2L0Y8"/>
<accession>C2L0Y8</accession>
<dbReference type="InParanoid" id="C2L0Y8"/>
<reference evidence="2 3" key="1">
    <citation type="submission" date="2009-04" db="EMBL/GenBank/DDBJ databases">
        <authorList>
            <person name="Qin X."/>
            <person name="Bachman B."/>
            <person name="Battles P."/>
            <person name="Bell A."/>
            <person name="Bess C."/>
            <person name="Bickham C."/>
            <person name="Chaboub L."/>
            <person name="Chen D."/>
            <person name="Coyle M."/>
            <person name="Deiros D.R."/>
            <person name="Dinh H."/>
            <person name="Forbes L."/>
            <person name="Fowler G."/>
            <person name="Francisco L."/>
            <person name="Fu Q."/>
            <person name="Gubbala S."/>
            <person name="Hale W."/>
            <person name="Han Y."/>
            <person name="Hemphill L."/>
            <person name="Highlander S.K."/>
            <person name="Hirani K."/>
            <person name="Hogues M."/>
            <person name="Jackson L."/>
            <person name="Jakkamsetti A."/>
            <person name="Javaid M."/>
            <person name="Jiang H."/>
            <person name="Korchina V."/>
            <person name="Kovar C."/>
            <person name="Lara F."/>
            <person name="Lee S."/>
            <person name="Mata R."/>
            <person name="Mathew T."/>
            <person name="Moen C."/>
            <person name="Morales K."/>
            <person name="Munidasa M."/>
            <person name="Nazareth L."/>
            <person name="Ngo R."/>
            <person name="Nguyen L."/>
            <person name="Okwuonu G."/>
            <person name="Ongeri F."/>
            <person name="Patil S."/>
            <person name="Petrosino J."/>
            <person name="Pham C."/>
            <person name="Pham P."/>
            <person name="Pu L.-L."/>
            <person name="Puazo M."/>
            <person name="Raj R."/>
            <person name="Reid J."/>
            <person name="Rouhana J."/>
            <person name="Saada N."/>
            <person name="Shang Y."/>
            <person name="Simmons D."/>
            <person name="Thornton R."/>
            <person name="Warren J."/>
            <person name="Weissenberger G."/>
            <person name="Zhang J."/>
            <person name="Zhang L."/>
            <person name="Zhou C."/>
            <person name="Zhu D."/>
            <person name="Muzny D."/>
            <person name="Worley K."/>
            <person name="Gibbs R."/>
        </authorList>
    </citation>
    <scope>NUCLEOTIDE SEQUENCE [LARGE SCALE GENOMIC DNA]</scope>
    <source>
        <strain evidence="2 3">F0268</strain>
    </source>
</reference>
<dbReference type="Proteomes" id="UP000004121">
    <property type="component" value="Unassembled WGS sequence"/>
</dbReference>
<feature type="chain" id="PRO_5039331034" evidence="1">
    <location>
        <begin position="27"/>
        <end position="61"/>
    </location>
</feature>
<evidence type="ECO:0000256" key="1">
    <source>
        <dbReference type="SAM" id="SignalP"/>
    </source>
</evidence>
<organism evidence="2 3">
    <name type="scientific">Oribacterium sinus F0268</name>
    <dbReference type="NCBI Taxonomy" id="585501"/>
    <lineage>
        <taxon>Bacteria</taxon>
        <taxon>Bacillati</taxon>
        <taxon>Bacillota</taxon>
        <taxon>Clostridia</taxon>
        <taxon>Lachnospirales</taxon>
        <taxon>Lachnospiraceae</taxon>
        <taxon>Oribacterium</taxon>
    </lineage>
</organism>
<protein>
    <submittedName>
        <fullName evidence="2">Uncharacterized protein</fullName>
    </submittedName>
</protein>
<evidence type="ECO:0000313" key="2">
    <source>
        <dbReference type="EMBL" id="EEJ50317.1"/>
    </source>
</evidence>
<keyword evidence="3" id="KW-1185">Reference proteome</keyword>
<feature type="signal peptide" evidence="1">
    <location>
        <begin position="1"/>
        <end position="26"/>
    </location>
</feature>
<gene>
    <name evidence="2" type="ORF">HMPREF6123_2407</name>
</gene>